<reference evidence="9" key="1">
    <citation type="submission" date="2024-04" db="EMBL/GenBank/DDBJ databases">
        <authorList>
            <person name="Roder T."/>
            <person name="Oberhansli S."/>
            <person name="Kreuzer M."/>
        </authorList>
    </citation>
    <scope>NUCLEOTIDE SEQUENCE</scope>
    <source>
        <strain evidence="9">LWS13-1.2</strain>
    </source>
</reference>
<evidence type="ECO:0000259" key="7">
    <source>
        <dbReference type="Pfam" id="PF07669"/>
    </source>
</evidence>
<dbReference type="AlphaFoldDB" id="A0AAU6SFK8"/>
<dbReference type="PROSITE" id="PS00092">
    <property type="entry name" value="N6_MTASE"/>
    <property type="match status" value="1"/>
</dbReference>
<dbReference type="GO" id="GO:0006304">
    <property type="term" value="P:DNA modification"/>
    <property type="evidence" value="ECO:0007669"/>
    <property type="project" value="InterPro"/>
</dbReference>
<keyword evidence="3 9" id="KW-0808">Transferase</keyword>
<keyword evidence="2 9" id="KW-0489">Methyltransferase</keyword>
<evidence type="ECO:0000256" key="6">
    <source>
        <dbReference type="SAM" id="MobiDB-lite"/>
    </source>
</evidence>
<protein>
    <recommendedName>
        <fullName evidence="1">site-specific DNA-methyltransferase (adenine-specific)</fullName>
        <ecNumber evidence="1">2.1.1.72</ecNumber>
    </recommendedName>
</protein>
<evidence type="ECO:0000256" key="3">
    <source>
        <dbReference type="ARBA" id="ARBA00022679"/>
    </source>
</evidence>
<dbReference type="InterPro" id="IPR002052">
    <property type="entry name" value="DNA_methylase_N6_adenine_CS"/>
</dbReference>
<dbReference type="Pfam" id="PF22654">
    <property type="entry name" value="DUF7008"/>
    <property type="match status" value="1"/>
</dbReference>
<dbReference type="PANTHER" id="PTHR33841">
    <property type="entry name" value="DNA METHYLTRANSFERASE YEEA-RELATED"/>
    <property type="match status" value="1"/>
</dbReference>
<dbReference type="InterPro" id="IPR054277">
    <property type="entry name" value="DUF7008"/>
</dbReference>
<feature type="region of interest" description="Disordered" evidence="6">
    <location>
        <begin position="1023"/>
        <end position="1047"/>
    </location>
</feature>
<comment type="catalytic activity">
    <reaction evidence="5">
        <text>a 2'-deoxyadenosine in DNA + S-adenosyl-L-methionine = an N(6)-methyl-2'-deoxyadenosine in DNA + S-adenosyl-L-homocysteine + H(+)</text>
        <dbReference type="Rhea" id="RHEA:15197"/>
        <dbReference type="Rhea" id="RHEA-COMP:12418"/>
        <dbReference type="Rhea" id="RHEA-COMP:12419"/>
        <dbReference type="ChEBI" id="CHEBI:15378"/>
        <dbReference type="ChEBI" id="CHEBI:57856"/>
        <dbReference type="ChEBI" id="CHEBI:59789"/>
        <dbReference type="ChEBI" id="CHEBI:90615"/>
        <dbReference type="ChEBI" id="CHEBI:90616"/>
        <dbReference type="EC" id="2.1.1.72"/>
    </reaction>
</comment>
<feature type="domain" description="Type II methyltransferase M.TaqI-like" evidence="7">
    <location>
        <begin position="272"/>
        <end position="447"/>
    </location>
</feature>
<keyword evidence="4" id="KW-0949">S-adenosyl-L-methionine</keyword>
<name>A0AAU6SFK8_9MICO</name>
<dbReference type="NCBIfam" id="NF033451">
    <property type="entry name" value="BREX_2_MTaseX"/>
    <property type="match status" value="1"/>
</dbReference>
<gene>
    <name evidence="9" type="primary">pglX</name>
    <name evidence="9" type="ORF">MRBLWS13_003431</name>
</gene>
<dbReference type="GO" id="GO:0032259">
    <property type="term" value="P:methylation"/>
    <property type="evidence" value="ECO:0007669"/>
    <property type="project" value="UniProtKB-KW"/>
</dbReference>
<dbReference type="Pfam" id="PF07669">
    <property type="entry name" value="Eco57I"/>
    <property type="match status" value="1"/>
</dbReference>
<dbReference type="InterPro" id="IPR011639">
    <property type="entry name" value="MethylTrfase_TaqI-like_dom"/>
</dbReference>
<dbReference type="PRINTS" id="PR00507">
    <property type="entry name" value="N12N6MTFRASE"/>
</dbReference>
<dbReference type="GO" id="GO:0009007">
    <property type="term" value="F:site-specific DNA-methyltransferase (adenine-specific) activity"/>
    <property type="evidence" value="ECO:0007669"/>
    <property type="project" value="UniProtKB-EC"/>
</dbReference>
<evidence type="ECO:0000259" key="8">
    <source>
        <dbReference type="Pfam" id="PF22654"/>
    </source>
</evidence>
<dbReference type="InterPro" id="IPR050953">
    <property type="entry name" value="N4_N6_ade-DNA_methylase"/>
</dbReference>
<accession>A0AAU6SFK8</accession>
<evidence type="ECO:0000256" key="4">
    <source>
        <dbReference type="ARBA" id="ARBA00022691"/>
    </source>
</evidence>
<organism evidence="9">
    <name type="scientific">Microbacterium sp. LWS13-1.2</name>
    <dbReference type="NCBI Taxonomy" id="3135264"/>
    <lineage>
        <taxon>Bacteria</taxon>
        <taxon>Bacillati</taxon>
        <taxon>Actinomycetota</taxon>
        <taxon>Actinomycetes</taxon>
        <taxon>Micrococcales</taxon>
        <taxon>Microbacteriaceae</taxon>
        <taxon>Microbacterium</taxon>
    </lineage>
</organism>
<feature type="domain" description="DUF7008" evidence="8">
    <location>
        <begin position="805"/>
        <end position="1178"/>
    </location>
</feature>
<dbReference type="Gene3D" id="3.40.50.150">
    <property type="entry name" value="Vaccinia Virus protein VP39"/>
    <property type="match status" value="1"/>
</dbReference>
<dbReference type="EMBL" id="CP151632">
    <property type="protein sequence ID" value="WZO35724.1"/>
    <property type="molecule type" value="Genomic_DNA"/>
</dbReference>
<dbReference type="EC" id="2.1.1.72" evidence="1"/>
<dbReference type="GO" id="GO:0003676">
    <property type="term" value="F:nucleic acid binding"/>
    <property type="evidence" value="ECO:0007669"/>
    <property type="project" value="InterPro"/>
</dbReference>
<feature type="compositionally biased region" description="Basic and acidic residues" evidence="6">
    <location>
        <begin position="1023"/>
        <end position="1033"/>
    </location>
</feature>
<proteinExistence type="predicted"/>
<evidence type="ECO:0000256" key="5">
    <source>
        <dbReference type="ARBA" id="ARBA00047942"/>
    </source>
</evidence>
<dbReference type="SUPFAM" id="SSF53335">
    <property type="entry name" value="S-adenosyl-L-methionine-dependent methyltransferases"/>
    <property type="match status" value="1"/>
</dbReference>
<dbReference type="RefSeq" id="WP_349426544.1">
    <property type="nucleotide sequence ID" value="NZ_CP151632.1"/>
</dbReference>
<sequence length="1181" mass="132452">MSARETLTPELRAEVLRLEDDLRARVASITRVQEAWRAEYDAALAAERTAAAWEVWVDERVTLAAVAWVLTTVFIRFCEDNALVKPVWISGPRQREAIDAQQQFLRETARTNADVTDREWLLQPVDYLKSLPATAGLVDDASPMWLVTPSGDAATRLLNYWRERDERGSLVRDLADPDLDTRFLGDLYQEISEEAKKRYALLQTPIFVEEFILDRALEPALKERPLEGFKMIDPTCGSGHFLLGGFQRLLDRWHKHAPGLDERERVQAALDSVYGVDINPFAVAIARFRLTVAALVAARVRNLEDAPAFNYHLAAGDSLLHGLDQLEFDLGVDLLADQAAAGIAHGAANLETLRSILRNRQYDVVVGNPPYIQPPDKALSVLYRRRYVSCSGIYALSVPFMERFFMLANDGGWVGKITSNSFMKRKFGKKLVLDFLPTKDLIEVIDTEGVWMAGHNMDGTPTVTLVGRNRPPTLSTVKCVLGKGLRESPSADGGRGPLWSGTLAHIDSDSYDDDWVTVAALDRSLLRQFPLSLAGGSALELVSLLRKSPKRVRDFVVRVGYMAMSHADDAFNLPPAIVERRRLEASFSEPLAPGDRVRDYVASPDEVSWFPYDQRRFESPEHAPGWLRFYWPLRTSLGNRATFSGTYFSEGKHWLEWHQVPRDERADDQVLAYAEIASHNHFHLGDGATLFPQTAPVLRFPSGVPSATLHGLLAILNSSLICFWMKDQSKPKGGKADEAWARTYQFASTNTLDIPIPAELPVNYGAQMHAAAEQISEMLAIRGVPTAAALEAAENSFYRLREALVFLQEEADWWAYHSFGLTDDPLVMPSDCTLGLRPGQRAFEFLLARGALAGVAAPSWPSLAGRVTPATSPADWPEAYRELVERRMDAIQSNPFVGLVERPECKRPWAGGDWPEMRRRLLRDWLLDRLETAQIWFDEQSRVTPKSLAALADVLNRDSDFVAVLALWEERRDAPMIKSLEALLTSQSVPYLAAHRYRESGMRKRSAWEETWRIQRLADRNQSEALRTEDSDRPGTPVPPEFSSGDFARSEYWSNRGKFDLPKERFISYPNAGREGDSSSVVGWAGWDHSQQALALATLIQSGEQQGWAEERLTPLVAGLSELLPWVEQWHSDPDPLYGGSSPAEFFSGMLDHYMVKLGATRESLAAWRPSAVTRARKTKA</sequence>
<dbReference type="InterPro" id="IPR029063">
    <property type="entry name" value="SAM-dependent_MTases_sf"/>
</dbReference>
<evidence type="ECO:0000256" key="1">
    <source>
        <dbReference type="ARBA" id="ARBA00011900"/>
    </source>
</evidence>
<evidence type="ECO:0000313" key="9">
    <source>
        <dbReference type="EMBL" id="WZO35724.1"/>
    </source>
</evidence>
<evidence type="ECO:0000256" key="2">
    <source>
        <dbReference type="ARBA" id="ARBA00022603"/>
    </source>
</evidence>
<dbReference type="PANTHER" id="PTHR33841:SF1">
    <property type="entry name" value="DNA METHYLTRANSFERASE A"/>
    <property type="match status" value="1"/>
</dbReference>
<dbReference type="REBASE" id="838100">
    <property type="entry name" value="MspS1312ORF3431P"/>
</dbReference>